<feature type="binding site" evidence="7">
    <location>
        <position position="225"/>
    </location>
    <ligand>
        <name>substrate</name>
    </ligand>
</feature>
<dbReference type="InterPro" id="IPR032466">
    <property type="entry name" value="Metal_Hydrolase"/>
</dbReference>
<evidence type="ECO:0000313" key="11">
    <source>
        <dbReference type="Proteomes" id="UP000078460"/>
    </source>
</evidence>
<comment type="cofactor">
    <cofactor evidence="8">
        <name>a divalent metal cation</name>
        <dbReference type="ChEBI" id="CHEBI:60240"/>
    </cofactor>
    <text evidence="8">Binds 1 divalent metal cation per subunit.</text>
</comment>
<evidence type="ECO:0000256" key="2">
    <source>
        <dbReference type="ARBA" id="ARBA00022723"/>
    </source>
</evidence>
<dbReference type="AlphaFoldDB" id="A0A175Y3V7"/>
<keyword evidence="2 8" id="KW-0479">Metal-binding</keyword>
<dbReference type="KEGG" id="smy:BJP26_16860"/>
<dbReference type="OrthoDB" id="9776488at2"/>
<dbReference type="GO" id="GO:0046872">
    <property type="term" value="F:metal ion binding"/>
    <property type="evidence" value="ECO:0007669"/>
    <property type="project" value="UniProtKB-KW"/>
</dbReference>
<evidence type="ECO:0000256" key="5">
    <source>
        <dbReference type="PIRNR" id="PIRNR038994"/>
    </source>
</evidence>
<dbReference type="PANTHER" id="PTHR11113:SF14">
    <property type="entry name" value="N-ACETYLGLUCOSAMINE-6-PHOSPHATE DEACETYLASE"/>
    <property type="match status" value="1"/>
</dbReference>
<feature type="active site" description="Proton donor/acceptor" evidence="6">
    <location>
        <position position="272"/>
    </location>
</feature>
<comment type="caution">
    <text evidence="10">The sequence shown here is derived from an EMBL/GenBank/DDBJ whole genome shotgun (WGS) entry which is preliminary data.</text>
</comment>
<dbReference type="Proteomes" id="UP000078460">
    <property type="component" value="Unassembled WGS sequence"/>
</dbReference>
<evidence type="ECO:0000256" key="4">
    <source>
        <dbReference type="ARBA" id="ARBA00023277"/>
    </source>
</evidence>
<evidence type="ECO:0000256" key="3">
    <source>
        <dbReference type="ARBA" id="ARBA00022801"/>
    </source>
</evidence>
<feature type="binding site" evidence="7">
    <location>
        <begin position="305"/>
        <end position="307"/>
    </location>
    <ligand>
        <name>substrate</name>
    </ligand>
</feature>
<dbReference type="PIRSF" id="PIRSF038994">
    <property type="entry name" value="NagA"/>
    <property type="match status" value="1"/>
</dbReference>
<feature type="binding site" evidence="8">
    <location>
        <position position="214"/>
    </location>
    <ligand>
        <name>Zn(2+)</name>
        <dbReference type="ChEBI" id="CHEBI:29105"/>
    </ligand>
</feature>
<evidence type="ECO:0000256" key="6">
    <source>
        <dbReference type="PIRSR" id="PIRSR038994-1"/>
    </source>
</evidence>
<dbReference type="STRING" id="621456.BJP26_16860"/>
<evidence type="ECO:0000259" key="9">
    <source>
        <dbReference type="Pfam" id="PF01979"/>
    </source>
</evidence>
<dbReference type="Pfam" id="PF01979">
    <property type="entry name" value="Amidohydro_1"/>
    <property type="match status" value="1"/>
</dbReference>
<feature type="binding site" evidence="7">
    <location>
        <begin position="217"/>
        <end position="218"/>
    </location>
    <ligand>
        <name>substrate</name>
    </ligand>
</feature>
<dbReference type="EMBL" id="LQCK02000023">
    <property type="protein sequence ID" value="KZB94650.1"/>
    <property type="molecule type" value="Genomic_DNA"/>
</dbReference>
<dbReference type="InterPro" id="IPR006680">
    <property type="entry name" value="Amidohydro-rel"/>
</dbReference>
<dbReference type="PANTHER" id="PTHR11113">
    <property type="entry name" value="N-ACETYLGLUCOSAMINE-6-PHOSPHATE DEACETYLASE"/>
    <property type="match status" value="1"/>
</dbReference>
<gene>
    <name evidence="10" type="ORF">AVM11_05655</name>
</gene>
<dbReference type="Gene3D" id="2.30.40.10">
    <property type="entry name" value="Urease, subunit C, domain 1"/>
    <property type="match status" value="1"/>
</dbReference>
<feature type="binding site" evidence="7">
    <location>
        <position position="140"/>
    </location>
    <ligand>
        <name>substrate</name>
    </ligand>
</feature>
<reference evidence="10" key="1">
    <citation type="submission" date="2016-03" db="EMBL/GenBank/DDBJ databases">
        <title>Sphingomonas melonis TY, whole genome shotgun sequencing.</title>
        <authorList>
            <person name="Wang H."/>
            <person name="Zhu P."/>
        </authorList>
    </citation>
    <scope>NUCLEOTIDE SEQUENCE [LARGE SCALE GENOMIC DNA]</scope>
    <source>
        <strain evidence="10">TY</strain>
    </source>
</reference>
<name>A0A175Y3V7_9SPHN</name>
<feature type="binding site" evidence="8">
    <location>
        <position position="193"/>
    </location>
    <ligand>
        <name>Zn(2+)</name>
        <dbReference type="ChEBI" id="CHEBI:29105"/>
    </ligand>
</feature>
<dbReference type="SUPFAM" id="SSF51338">
    <property type="entry name" value="Composite domain of metallo-dependent hydrolases"/>
    <property type="match status" value="1"/>
</dbReference>
<protein>
    <submittedName>
        <fullName evidence="10">N-acetylglucosamine-6-phosphate deacetylase</fullName>
    </submittedName>
</protein>
<dbReference type="InterPro" id="IPR011059">
    <property type="entry name" value="Metal-dep_hydrolase_composite"/>
</dbReference>
<evidence type="ECO:0000313" key="10">
    <source>
        <dbReference type="EMBL" id="KZB94650.1"/>
    </source>
</evidence>
<dbReference type="GO" id="GO:0008448">
    <property type="term" value="F:N-acetylglucosamine-6-phosphate deacetylase activity"/>
    <property type="evidence" value="ECO:0007669"/>
    <property type="project" value="InterPro"/>
</dbReference>
<dbReference type="CDD" id="cd00854">
    <property type="entry name" value="NagA"/>
    <property type="match status" value="1"/>
</dbReference>
<proteinExistence type="inferred from homology"/>
<sequence length="391" mass="40324">MSTAHRFTNGHVVVGDAVWRGAEIVVTGDRIASIRPLDGAATDAVDLEGGWVMPGFIDTQVNGGGGVLLNDEPTVEGVRAIAAAHARYGTTALMPTLISDTPDRIALALDAVDQAIGAGVPGVVGVHIEGPFLNVARKGIHDAGRFRLLDEEMVALLAKPRRGVTMVTIAPELANIDHIRRLAAAGVRVSAGHTEVPYDTALAAFDAGLTGITHLFNAMPAMVQRTPGLVGAALDDPRPWCGLIVDGVHVAPAVLRIAIRARGPERMMLVTDAMSSVGAEHKDFVLQGRQIRVADGICSYEDGTLAGSDLDMATAVANAMGMLGLEPAVAARMAAGNPAAFLGLEAERGTLAAGLRADWARLTAAMAPVETVIGGVAVPGAAAKEHEAVNA</sequence>
<evidence type="ECO:0000256" key="1">
    <source>
        <dbReference type="ARBA" id="ARBA00010716"/>
    </source>
</evidence>
<comment type="similarity">
    <text evidence="1 5">Belongs to the metallo-dependent hydrolases superfamily. NagA family.</text>
</comment>
<evidence type="ECO:0000256" key="8">
    <source>
        <dbReference type="PIRSR" id="PIRSR038994-3"/>
    </source>
</evidence>
<feature type="binding site" evidence="8">
    <location>
        <position position="129"/>
    </location>
    <ligand>
        <name>Zn(2+)</name>
        <dbReference type="ChEBI" id="CHEBI:29105"/>
    </ligand>
</feature>
<feature type="binding site" evidence="7">
    <location>
        <position position="249"/>
    </location>
    <ligand>
        <name>substrate</name>
    </ligand>
</feature>
<evidence type="ECO:0000256" key="7">
    <source>
        <dbReference type="PIRSR" id="PIRSR038994-2"/>
    </source>
</evidence>
<dbReference type="GO" id="GO:0006046">
    <property type="term" value="P:N-acetylglucosamine catabolic process"/>
    <property type="evidence" value="ECO:0007669"/>
    <property type="project" value="TreeGrafter"/>
</dbReference>
<dbReference type="GeneID" id="93799486"/>
<feature type="domain" description="Amidohydrolase-related" evidence="9">
    <location>
        <begin position="51"/>
        <end position="375"/>
    </location>
</feature>
<dbReference type="InterPro" id="IPR003764">
    <property type="entry name" value="GlcNAc_6-P_deAcase"/>
</dbReference>
<keyword evidence="11" id="KW-1185">Reference proteome</keyword>
<dbReference type="RefSeq" id="WP_017978106.1">
    <property type="nucleotide sequence ID" value="NZ_CP017578.1"/>
</dbReference>
<accession>A0A175Y3V7</accession>
<dbReference type="Gene3D" id="3.20.20.140">
    <property type="entry name" value="Metal-dependent hydrolases"/>
    <property type="match status" value="1"/>
</dbReference>
<keyword evidence="3 5" id="KW-0378">Hydrolase</keyword>
<keyword evidence="4 5" id="KW-0119">Carbohydrate metabolism</keyword>
<dbReference type="NCBIfam" id="TIGR00221">
    <property type="entry name" value="nagA"/>
    <property type="match status" value="1"/>
</dbReference>
<organism evidence="10 11">
    <name type="scientific">Sphingomonas melonis TY</name>
    <dbReference type="NCBI Taxonomy" id="621456"/>
    <lineage>
        <taxon>Bacteria</taxon>
        <taxon>Pseudomonadati</taxon>
        <taxon>Pseudomonadota</taxon>
        <taxon>Alphaproteobacteria</taxon>
        <taxon>Sphingomonadales</taxon>
        <taxon>Sphingomonadaceae</taxon>
        <taxon>Sphingomonas</taxon>
    </lineage>
</organism>
<dbReference type="SUPFAM" id="SSF51556">
    <property type="entry name" value="Metallo-dependent hydrolases"/>
    <property type="match status" value="1"/>
</dbReference>